<dbReference type="CDD" id="cd17536">
    <property type="entry name" value="REC_YesN-like"/>
    <property type="match status" value="1"/>
</dbReference>
<protein>
    <submittedName>
        <fullName evidence="7">Response regulator</fullName>
    </submittedName>
</protein>
<dbReference type="InterPro" id="IPR009057">
    <property type="entry name" value="Homeodomain-like_sf"/>
</dbReference>
<name>A0ABW4LWB3_9BACI</name>
<organism evidence="7 8">
    <name type="scientific">Bacillus salitolerans</name>
    <dbReference type="NCBI Taxonomy" id="1437434"/>
    <lineage>
        <taxon>Bacteria</taxon>
        <taxon>Bacillati</taxon>
        <taxon>Bacillota</taxon>
        <taxon>Bacilli</taxon>
        <taxon>Bacillales</taxon>
        <taxon>Bacillaceae</taxon>
        <taxon>Bacillus</taxon>
    </lineage>
</organism>
<evidence type="ECO:0000259" key="5">
    <source>
        <dbReference type="PROSITE" id="PS01124"/>
    </source>
</evidence>
<dbReference type="Proteomes" id="UP001597214">
    <property type="component" value="Unassembled WGS sequence"/>
</dbReference>
<dbReference type="SUPFAM" id="SSF46689">
    <property type="entry name" value="Homeodomain-like"/>
    <property type="match status" value="2"/>
</dbReference>
<keyword evidence="3" id="KW-0804">Transcription</keyword>
<dbReference type="PANTHER" id="PTHR43280">
    <property type="entry name" value="ARAC-FAMILY TRANSCRIPTIONAL REGULATOR"/>
    <property type="match status" value="1"/>
</dbReference>
<sequence length="233" mass="26919">MNILLVDDEYLELEQLQYLIKTKFPMWNIYVAEDGSKALSIARAVTFPLALIDIQLPGDSGLTLIKKLRNIQPSISTIIISAHQEFQYAQEAIMLNVTGYVVKPVIENELFEVIHKFLHASNQVYGKSKVVQQMLDRIHEDYQEKLSLTTIAHQLHMNAPHLSKKFAEEVGMNFKDYLIKYRIEQAKVQMKRDPHASINDISDAVGFTSQHHFSNSFKKHEKTTPTKYKERFV</sequence>
<dbReference type="SUPFAM" id="SSF52172">
    <property type="entry name" value="CheY-like"/>
    <property type="match status" value="1"/>
</dbReference>
<dbReference type="PANTHER" id="PTHR43280:SF2">
    <property type="entry name" value="HTH-TYPE TRANSCRIPTIONAL REGULATOR EXSA"/>
    <property type="match status" value="1"/>
</dbReference>
<feature type="domain" description="Response regulatory" evidence="6">
    <location>
        <begin position="2"/>
        <end position="118"/>
    </location>
</feature>
<evidence type="ECO:0000259" key="6">
    <source>
        <dbReference type="PROSITE" id="PS50110"/>
    </source>
</evidence>
<evidence type="ECO:0000256" key="4">
    <source>
        <dbReference type="PROSITE-ProRule" id="PRU00169"/>
    </source>
</evidence>
<dbReference type="PROSITE" id="PS00041">
    <property type="entry name" value="HTH_ARAC_FAMILY_1"/>
    <property type="match status" value="1"/>
</dbReference>
<feature type="domain" description="HTH araC/xylS-type" evidence="5">
    <location>
        <begin position="132"/>
        <end position="231"/>
    </location>
</feature>
<keyword evidence="4" id="KW-0597">Phosphoprotein</keyword>
<dbReference type="Pfam" id="PF00072">
    <property type="entry name" value="Response_reg"/>
    <property type="match status" value="1"/>
</dbReference>
<evidence type="ECO:0000256" key="2">
    <source>
        <dbReference type="ARBA" id="ARBA00023125"/>
    </source>
</evidence>
<keyword evidence="1" id="KW-0805">Transcription regulation</keyword>
<dbReference type="SMART" id="SM00342">
    <property type="entry name" value="HTH_ARAC"/>
    <property type="match status" value="1"/>
</dbReference>
<keyword evidence="2" id="KW-0238">DNA-binding</keyword>
<evidence type="ECO:0000256" key="1">
    <source>
        <dbReference type="ARBA" id="ARBA00023015"/>
    </source>
</evidence>
<dbReference type="InterPro" id="IPR018060">
    <property type="entry name" value="HTH_AraC"/>
</dbReference>
<evidence type="ECO:0000313" key="8">
    <source>
        <dbReference type="Proteomes" id="UP001597214"/>
    </source>
</evidence>
<proteinExistence type="predicted"/>
<dbReference type="RefSeq" id="WP_377930717.1">
    <property type="nucleotide sequence ID" value="NZ_JBHUEM010000055.1"/>
</dbReference>
<dbReference type="Pfam" id="PF12833">
    <property type="entry name" value="HTH_18"/>
    <property type="match status" value="1"/>
</dbReference>
<feature type="modified residue" description="4-aspartylphosphate" evidence="4">
    <location>
        <position position="53"/>
    </location>
</feature>
<comment type="caution">
    <text evidence="7">The sequence shown here is derived from an EMBL/GenBank/DDBJ whole genome shotgun (WGS) entry which is preliminary data.</text>
</comment>
<evidence type="ECO:0000313" key="7">
    <source>
        <dbReference type="EMBL" id="MFD1739475.1"/>
    </source>
</evidence>
<evidence type="ECO:0000256" key="3">
    <source>
        <dbReference type="ARBA" id="ARBA00023163"/>
    </source>
</evidence>
<keyword evidence="8" id="KW-1185">Reference proteome</keyword>
<dbReference type="InterPro" id="IPR011006">
    <property type="entry name" value="CheY-like_superfamily"/>
</dbReference>
<dbReference type="PROSITE" id="PS01124">
    <property type="entry name" value="HTH_ARAC_FAMILY_2"/>
    <property type="match status" value="1"/>
</dbReference>
<accession>A0ABW4LWB3</accession>
<dbReference type="PROSITE" id="PS50110">
    <property type="entry name" value="RESPONSE_REGULATORY"/>
    <property type="match status" value="1"/>
</dbReference>
<dbReference type="Gene3D" id="3.40.50.2300">
    <property type="match status" value="1"/>
</dbReference>
<dbReference type="SMART" id="SM00448">
    <property type="entry name" value="REC"/>
    <property type="match status" value="1"/>
</dbReference>
<dbReference type="Gene3D" id="1.10.10.60">
    <property type="entry name" value="Homeodomain-like"/>
    <property type="match status" value="2"/>
</dbReference>
<reference evidence="8" key="1">
    <citation type="journal article" date="2019" name="Int. J. Syst. Evol. Microbiol.">
        <title>The Global Catalogue of Microorganisms (GCM) 10K type strain sequencing project: providing services to taxonomists for standard genome sequencing and annotation.</title>
        <authorList>
            <consortium name="The Broad Institute Genomics Platform"/>
            <consortium name="The Broad Institute Genome Sequencing Center for Infectious Disease"/>
            <person name="Wu L."/>
            <person name="Ma J."/>
        </authorList>
    </citation>
    <scope>NUCLEOTIDE SEQUENCE [LARGE SCALE GENOMIC DNA]</scope>
    <source>
        <strain evidence="8">CCUG 49339</strain>
    </source>
</reference>
<dbReference type="InterPro" id="IPR001789">
    <property type="entry name" value="Sig_transdc_resp-reg_receiver"/>
</dbReference>
<gene>
    <name evidence="7" type="ORF">ACFSCX_23620</name>
</gene>
<dbReference type="InterPro" id="IPR018062">
    <property type="entry name" value="HTH_AraC-typ_CS"/>
</dbReference>
<dbReference type="EMBL" id="JBHUEM010000055">
    <property type="protein sequence ID" value="MFD1739475.1"/>
    <property type="molecule type" value="Genomic_DNA"/>
</dbReference>